<keyword evidence="8 13" id="KW-1133">Transmembrane helix</keyword>
<evidence type="ECO:0000256" key="13">
    <source>
        <dbReference type="SAM" id="Phobius"/>
    </source>
</evidence>
<keyword evidence="16" id="KW-1185">Reference proteome</keyword>
<evidence type="ECO:0000256" key="5">
    <source>
        <dbReference type="ARBA" id="ARBA00022714"/>
    </source>
</evidence>
<feature type="transmembrane region" description="Helical" evidence="13">
    <location>
        <begin position="182"/>
        <end position="201"/>
    </location>
</feature>
<evidence type="ECO:0000313" key="15">
    <source>
        <dbReference type="EMBL" id="KXU84938.1"/>
    </source>
</evidence>
<dbReference type="InterPro" id="IPR001433">
    <property type="entry name" value="OxRdtase_FAD/NAD-bd"/>
</dbReference>
<evidence type="ECO:0000256" key="3">
    <source>
        <dbReference type="ARBA" id="ARBA00022630"/>
    </source>
</evidence>
<evidence type="ECO:0000256" key="1">
    <source>
        <dbReference type="ARBA" id="ARBA00001974"/>
    </source>
</evidence>
<dbReference type="OrthoDB" id="9796486at2"/>
<keyword evidence="7" id="KW-0274">FAD</keyword>
<dbReference type="PRINTS" id="PR00410">
    <property type="entry name" value="PHEHYDRXLASE"/>
</dbReference>
<feature type="transmembrane region" description="Helical" evidence="13">
    <location>
        <begin position="83"/>
        <end position="102"/>
    </location>
</feature>
<evidence type="ECO:0000256" key="4">
    <source>
        <dbReference type="ARBA" id="ARBA00022692"/>
    </source>
</evidence>
<dbReference type="InterPro" id="IPR013130">
    <property type="entry name" value="Fe3_Rdtase_TM_dom"/>
</dbReference>
<protein>
    <submittedName>
        <fullName evidence="15">Oxidoreductase</fullName>
    </submittedName>
</protein>
<dbReference type="PROSITE" id="PS51384">
    <property type="entry name" value="FAD_FR"/>
    <property type="match status" value="1"/>
</dbReference>
<keyword evidence="5" id="KW-0001">2Fe-2S</keyword>
<dbReference type="Gene3D" id="2.40.30.10">
    <property type="entry name" value="Translation factors"/>
    <property type="match status" value="1"/>
</dbReference>
<dbReference type="InterPro" id="IPR050415">
    <property type="entry name" value="MRET"/>
</dbReference>
<keyword evidence="9" id="KW-0560">Oxidoreductase</keyword>
<dbReference type="Pfam" id="PF08022">
    <property type="entry name" value="FAD_binding_8"/>
    <property type="match status" value="1"/>
</dbReference>
<name>A0A149PIT2_9BURK</name>
<feature type="transmembrane region" description="Helical" evidence="13">
    <location>
        <begin position="150"/>
        <end position="176"/>
    </location>
</feature>
<proteinExistence type="predicted"/>
<dbReference type="RefSeq" id="WP_062130889.1">
    <property type="nucleotide sequence ID" value="NZ_LRBG01000035.1"/>
</dbReference>
<keyword evidence="11" id="KW-0411">Iron-sulfur</keyword>
<dbReference type="PANTHER" id="PTHR47354">
    <property type="entry name" value="NADH OXIDOREDUCTASE HCR"/>
    <property type="match status" value="1"/>
</dbReference>
<evidence type="ECO:0000256" key="7">
    <source>
        <dbReference type="ARBA" id="ARBA00022827"/>
    </source>
</evidence>
<keyword evidence="6" id="KW-0479">Metal-binding</keyword>
<dbReference type="GO" id="GO:0016491">
    <property type="term" value="F:oxidoreductase activity"/>
    <property type="evidence" value="ECO:0007669"/>
    <property type="project" value="UniProtKB-KW"/>
</dbReference>
<keyword evidence="10" id="KW-0408">Iron</keyword>
<evidence type="ECO:0000256" key="11">
    <source>
        <dbReference type="ARBA" id="ARBA00023014"/>
    </source>
</evidence>
<accession>A0A149PIT2</accession>
<reference evidence="15 16" key="1">
    <citation type="journal article" date="2015" name="Int. J. Syst. Evol. Microbiol.">
        <title>Burkholderia monticola sp. nov., isolated from mountain soil.</title>
        <authorList>
            <person name="Baek I."/>
            <person name="Seo B."/>
            <person name="Lee I."/>
            <person name="Yi H."/>
            <person name="Chun J."/>
        </authorList>
    </citation>
    <scope>NUCLEOTIDE SEQUENCE [LARGE SCALE GENOMIC DNA]</scope>
    <source>
        <strain evidence="15 16">JC2948</strain>
    </source>
</reference>
<evidence type="ECO:0000313" key="16">
    <source>
        <dbReference type="Proteomes" id="UP000075613"/>
    </source>
</evidence>
<dbReference type="AlphaFoldDB" id="A0A149PIT2"/>
<feature type="transmembrane region" description="Helical" evidence="13">
    <location>
        <begin position="12"/>
        <end position="30"/>
    </location>
</feature>
<organism evidence="15 16">
    <name type="scientific">Paraburkholderia monticola</name>
    <dbReference type="NCBI Taxonomy" id="1399968"/>
    <lineage>
        <taxon>Bacteria</taxon>
        <taxon>Pseudomonadati</taxon>
        <taxon>Pseudomonadota</taxon>
        <taxon>Betaproteobacteria</taxon>
        <taxon>Burkholderiales</taxon>
        <taxon>Burkholderiaceae</taxon>
        <taxon>Paraburkholderia</taxon>
    </lineage>
</organism>
<gene>
    <name evidence="15" type="ORF">CI15_21870</name>
</gene>
<dbReference type="CDD" id="cd06198">
    <property type="entry name" value="FNR_like_3"/>
    <property type="match status" value="1"/>
</dbReference>
<dbReference type="InterPro" id="IPR017927">
    <property type="entry name" value="FAD-bd_FR_type"/>
</dbReference>
<dbReference type="STRING" id="1399968.CI15_21870"/>
<dbReference type="SUPFAM" id="SSF52343">
    <property type="entry name" value="Ferredoxin reductase-like, C-terminal NADP-linked domain"/>
    <property type="match status" value="1"/>
</dbReference>
<dbReference type="GO" id="GO:0046872">
    <property type="term" value="F:metal ion binding"/>
    <property type="evidence" value="ECO:0007669"/>
    <property type="project" value="UniProtKB-KW"/>
</dbReference>
<dbReference type="InterPro" id="IPR013112">
    <property type="entry name" value="FAD-bd_8"/>
</dbReference>
<dbReference type="GO" id="GO:0051537">
    <property type="term" value="F:2 iron, 2 sulfur cluster binding"/>
    <property type="evidence" value="ECO:0007669"/>
    <property type="project" value="UniProtKB-KW"/>
</dbReference>
<dbReference type="GO" id="GO:0016020">
    <property type="term" value="C:membrane"/>
    <property type="evidence" value="ECO:0007669"/>
    <property type="project" value="UniProtKB-SubCell"/>
</dbReference>
<evidence type="ECO:0000259" key="14">
    <source>
        <dbReference type="PROSITE" id="PS51384"/>
    </source>
</evidence>
<feature type="domain" description="FAD-binding FR-type" evidence="14">
    <location>
        <begin position="206"/>
        <end position="308"/>
    </location>
</feature>
<dbReference type="InterPro" id="IPR017938">
    <property type="entry name" value="Riboflavin_synthase-like_b-brl"/>
</dbReference>
<sequence>MRSQDLARKAVWSAIYLLFILAPLFALLAGTLPPARNFGTEFSVALGYSGLAMMGLQFGLTARFRHVTEPWGEDVIYHFHRRVSLLAVGLVVVHPLILFAIGSDKLEMPDSLLEVPWGAWFAFLSIGSVIVLVITALWRKQLKIPYELWHLSHIALALVAIFGGVLHMIGWGFYLADPLKRTLWICMTIFWIALLLYVRLFKPLFMLRRPYRIAEVRAERGDTTTLVMQPEGHAGFRFQPGQFGWLNVWGSPFRITGHPFSFSSSAEAANGRVEMTIRNLGDFTSTVNTLEAGQRVYLDGPYGAFTIGHPTDMHVLIAGGIGITPMMSMIRTLADRGDRRPLVLLYGGKTWDSLTFREELDALKTRLDLRIVYVLSDPPEGWSGETGRIDAAMFRRHLPPEFADHEYFICGPDPMMDAIETALGDMKVPRIRYHSERYSFV</sequence>
<dbReference type="Proteomes" id="UP000075613">
    <property type="component" value="Unassembled WGS sequence"/>
</dbReference>
<comment type="caution">
    <text evidence="15">The sequence shown here is derived from an EMBL/GenBank/DDBJ whole genome shotgun (WGS) entry which is preliminary data.</text>
</comment>
<feature type="transmembrane region" description="Helical" evidence="13">
    <location>
        <begin position="42"/>
        <end position="62"/>
    </location>
</feature>
<evidence type="ECO:0000256" key="6">
    <source>
        <dbReference type="ARBA" id="ARBA00022723"/>
    </source>
</evidence>
<feature type="transmembrane region" description="Helical" evidence="13">
    <location>
        <begin position="117"/>
        <end position="138"/>
    </location>
</feature>
<keyword evidence="4 13" id="KW-0812">Transmembrane</keyword>
<keyword evidence="12 13" id="KW-0472">Membrane</keyword>
<comment type="subcellular location">
    <subcellularLocation>
        <location evidence="2">Membrane</location>
        <topology evidence="2">Multi-pass membrane protein</topology>
    </subcellularLocation>
</comment>
<evidence type="ECO:0000256" key="9">
    <source>
        <dbReference type="ARBA" id="ARBA00023002"/>
    </source>
</evidence>
<comment type="cofactor">
    <cofactor evidence="1">
        <name>FAD</name>
        <dbReference type="ChEBI" id="CHEBI:57692"/>
    </cofactor>
</comment>
<dbReference type="Gene3D" id="3.40.50.80">
    <property type="entry name" value="Nucleotide-binding domain of ferredoxin-NADP reductase (FNR) module"/>
    <property type="match status" value="1"/>
</dbReference>
<dbReference type="Pfam" id="PF01794">
    <property type="entry name" value="Ferric_reduct"/>
    <property type="match status" value="1"/>
</dbReference>
<dbReference type="InterPro" id="IPR039261">
    <property type="entry name" value="FNR_nucleotide-bd"/>
</dbReference>
<dbReference type="Pfam" id="PF00175">
    <property type="entry name" value="NAD_binding_1"/>
    <property type="match status" value="1"/>
</dbReference>
<keyword evidence="3" id="KW-0285">Flavoprotein</keyword>
<evidence type="ECO:0000256" key="2">
    <source>
        <dbReference type="ARBA" id="ARBA00004141"/>
    </source>
</evidence>
<dbReference type="SUPFAM" id="SSF63380">
    <property type="entry name" value="Riboflavin synthase domain-like"/>
    <property type="match status" value="1"/>
</dbReference>
<dbReference type="PANTHER" id="PTHR47354:SF6">
    <property type="entry name" value="NADH OXIDOREDUCTASE HCR"/>
    <property type="match status" value="1"/>
</dbReference>
<evidence type="ECO:0000256" key="10">
    <source>
        <dbReference type="ARBA" id="ARBA00023004"/>
    </source>
</evidence>
<evidence type="ECO:0000256" key="8">
    <source>
        <dbReference type="ARBA" id="ARBA00022989"/>
    </source>
</evidence>
<evidence type="ECO:0000256" key="12">
    <source>
        <dbReference type="ARBA" id="ARBA00023136"/>
    </source>
</evidence>
<dbReference type="EMBL" id="LRBG01000035">
    <property type="protein sequence ID" value="KXU84938.1"/>
    <property type="molecule type" value="Genomic_DNA"/>
</dbReference>